<evidence type="ECO:0000313" key="2">
    <source>
        <dbReference type="Proteomes" id="UP001497382"/>
    </source>
</evidence>
<protein>
    <submittedName>
        <fullName evidence="1">Uncharacterized protein</fullName>
    </submittedName>
</protein>
<reference evidence="1 2" key="1">
    <citation type="submission" date="2024-04" db="EMBL/GenBank/DDBJ databases">
        <authorList>
            <person name="Rising A."/>
            <person name="Reimegard J."/>
            <person name="Sonavane S."/>
            <person name="Akerstrom W."/>
            <person name="Nylinder S."/>
            <person name="Hedman E."/>
            <person name="Kallberg Y."/>
        </authorList>
    </citation>
    <scope>NUCLEOTIDE SEQUENCE [LARGE SCALE GENOMIC DNA]</scope>
</reference>
<gene>
    <name evidence="1" type="ORF">LARSCL_LOCUS76</name>
</gene>
<sequence>MAANSQFLQPGKIRRLLCWMFESTALCSSPPGIEVNYRSSWRRCSQRLITLELFGMSSNSCSFCSEL</sequence>
<organism evidence="1 2">
    <name type="scientific">Larinioides sclopetarius</name>
    <dbReference type="NCBI Taxonomy" id="280406"/>
    <lineage>
        <taxon>Eukaryota</taxon>
        <taxon>Metazoa</taxon>
        <taxon>Ecdysozoa</taxon>
        <taxon>Arthropoda</taxon>
        <taxon>Chelicerata</taxon>
        <taxon>Arachnida</taxon>
        <taxon>Araneae</taxon>
        <taxon>Araneomorphae</taxon>
        <taxon>Entelegynae</taxon>
        <taxon>Araneoidea</taxon>
        <taxon>Araneidae</taxon>
        <taxon>Larinioides</taxon>
    </lineage>
</organism>
<dbReference type="EMBL" id="CAXIEN010000001">
    <property type="protein sequence ID" value="CAL1260859.1"/>
    <property type="molecule type" value="Genomic_DNA"/>
</dbReference>
<accession>A0AAV1YRD5</accession>
<comment type="caution">
    <text evidence="1">The sequence shown here is derived from an EMBL/GenBank/DDBJ whole genome shotgun (WGS) entry which is preliminary data.</text>
</comment>
<proteinExistence type="predicted"/>
<name>A0AAV1YRD5_9ARAC</name>
<dbReference type="Proteomes" id="UP001497382">
    <property type="component" value="Unassembled WGS sequence"/>
</dbReference>
<dbReference type="AlphaFoldDB" id="A0AAV1YRD5"/>
<evidence type="ECO:0000313" key="1">
    <source>
        <dbReference type="EMBL" id="CAL1260859.1"/>
    </source>
</evidence>
<keyword evidence="2" id="KW-1185">Reference proteome</keyword>